<reference evidence="5 6" key="1">
    <citation type="journal article" date="2018" name="Elife">
        <title>Discovery and characterization of a prevalent human gut bacterial enzyme sufficient for the inactivation of a family of plant toxins.</title>
        <authorList>
            <person name="Koppel N."/>
            <person name="Bisanz J.E."/>
            <person name="Pandelia M.E."/>
            <person name="Turnbaugh P.J."/>
            <person name="Balskus E.P."/>
        </authorList>
    </citation>
    <scope>NUCLEOTIDE SEQUENCE [LARGE SCALE GENOMIC DNA]</scope>
    <source>
        <strain evidence="4 6">FAA1-1-60AUCSF</strain>
        <strain evidence="3 5">MR1 #12</strain>
        <strain evidence="2 7">W1 BHI 6</strain>
    </source>
</reference>
<dbReference type="AlphaFoldDB" id="A0A369MVH3"/>
<evidence type="ECO:0000313" key="3">
    <source>
        <dbReference type="EMBL" id="RDB81462.1"/>
    </source>
</evidence>
<evidence type="ECO:0000313" key="4">
    <source>
        <dbReference type="EMBL" id="RDB86426.1"/>
    </source>
</evidence>
<dbReference type="EMBL" id="WPOM01000002">
    <property type="protein sequence ID" value="MVN31760.1"/>
    <property type="molecule type" value="Genomic_DNA"/>
</dbReference>
<dbReference type="EMBL" id="PPTX01000002">
    <property type="protein sequence ID" value="RDB81462.1"/>
    <property type="molecule type" value="Genomic_DNA"/>
</dbReference>
<accession>A0A369MVH3</accession>
<dbReference type="Proteomes" id="UP000253970">
    <property type="component" value="Unassembled WGS sequence"/>
</dbReference>
<dbReference type="Proteomes" id="UP000436429">
    <property type="component" value="Unassembled WGS sequence"/>
</dbReference>
<protein>
    <submittedName>
        <fullName evidence="3">Uncharacterized protein</fullName>
    </submittedName>
</protein>
<evidence type="ECO:0000313" key="1">
    <source>
        <dbReference type="EMBL" id="MVN31760.1"/>
    </source>
</evidence>
<dbReference type="Proteomes" id="UP000253752">
    <property type="component" value="Unassembled WGS sequence"/>
</dbReference>
<proteinExistence type="predicted"/>
<organism evidence="3 5">
    <name type="scientific">Eggerthella lenta</name>
    <name type="common">Eubacterium lentum</name>
    <dbReference type="NCBI Taxonomy" id="84112"/>
    <lineage>
        <taxon>Bacteria</taxon>
        <taxon>Bacillati</taxon>
        <taxon>Actinomycetota</taxon>
        <taxon>Coriobacteriia</taxon>
        <taxon>Eggerthellales</taxon>
        <taxon>Eggerthellaceae</taxon>
        <taxon>Eggerthella</taxon>
    </lineage>
</organism>
<dbReference type="EMBL" id="PPTY01000008">
    <property type="protein sequence ID" value="RDB86426.1"/>
    <property type="molecule type" value="Genomic_DNA"/>
</dbReference>
<dbReference type="RefSeq" id="WP_009305362.1">
    <property type="nucleotide sequence ID" value="NZ_AP025575.1"/>
</dbReference>
<dbReference type="GeneID" id="69512350"/>
<dbReference type="EMBL" id="PPTU01000005">
    <property type="protein sequence ID" value="RDB71980.1"/>
    <property type="molecule type" value="Genomic_DNA"/>
</dbReference>
<evidence type="ECO:0000313" key="2">
    <source>
        <dbReference type="EMBL" id="RDB71980.1"/>
    </source>
</evidence>
<evidence type="ECO:0000313" key="7">
    <source>
        <dbReference type="Proteomes" id="UP000253970"/>
    </source>
</evidence>
<evidence type="ECO:0000313" key="6">
    <source>
        <dbReference type="Proteomes" id="UP000253857"/>
    </source>
</evidence>
<comment type="caution">
    <text evidence="3">The sequence shown here is derived from an EMBL/GenBank/DDBJ whole genome shotgun (WGS) entry which is preliminary data.</text>
</comment>
<reference evidence="1 8" key="2">
    <citation type="submission" date="2019-11" db="EMBL/GenBank/DDBJ databases">
        <title>Whole genome shotgun sequencing (WGS) data from Adlercreutzia equolifaciens ResAG-91, Eggerthella lenta MRI-F36, MRI-F37, MRI-F40, ResAG-49, ResAG-88, ResAG-121, ResAG-145, and Gordonibacter sp. ResAG-5, ResAG-26, ResAG-43, ResAG-50, ResAG-59.</title>
        <authorList>
            <person name="Stoll D.A."/>
            <person name="Danylec N."/>
            <person name="Franz C.M.A.P."/>
            <person name="Huch M."/>
        </authorList>
    </citation>
    <scope>NUCLEOTIDE SEQUENCE [LARGE SCALE GENOMIC DNA]</scope>
    <source>
        <strain evidence="1 8">ResAG-88</strain>
    </source>
</reference>
<sequence length="76" mass="8033">MIDDEKLAACFSDKGMELDDDDLDQASGGISCPDQIVFFCTRCHEAKTVTKTSSALICPDCGTPFGASTSPNPDPT</sequence>
<name>A0A369MVH3_EGGLN</name>
<dbReference type="Proteomes" id="UP000253857">
    <property type="component" value="Unassembled WGS sequence"/>
</dbReference>
<gene>
    <name evidence="4" type="ORF">C1871_06990</name>
    <name evidence="3" type="ORF">C1872_01975</name>
    <name evidence="2" type="ORF">C1875_04630</name>
    <name evidence="1" type="ORF">GO726_01010</name>
</gene>
<evidence type="ECO:0000313" key="5">
    <source>
        <dbReference type="Proteomes" id="UP000253752"/>
    </source>
</evidence>
<evidence type="ECO:0000313" key="8">
    <source>
        <dbReference type="Proteomes" id="UP000436429"/>
    </source>
</evidence>